<protein>
    <recommendedName>
        <fullName evidence="5">Flavoprotein domain-containing protein</fullName>
    </recommendedName>
</protein>
<keyword evidence="3" id="KW-0288">FMN</keyword>
<gene>
    <name evidence="6" type="ORF">HA50_16225</name>
</gene>
<proteinExistence type="predicted"/>
<comment type="caution">
    <text evidence="6">The sequence shown here is derived from an EMBL/GenBank/DDBJ whole genome shotgun (WGS) entry which is preliminary data.</text>
</comment>
<evidence type="ECO:0000313" key="6">
    <source>
        <dbReference type="EMBL" id="ORM94802.1"/>
    </source>
</evidence>
<evidence type="ECO:0000256" key="4">
    <source>
        <dbReference type="ARBA" id="ARBA00022679"/>
    </source>
</evidence>
<dbReference type="GO" id="GO:0016831">
    <property type="term" value="F:carboxy-lyase activity"/>
    <property type="evidence" value="ECO:0007669"/>
    <property type="project" value="TreeGrafter"/>
</dbReference>
<dbReference type="NCBIfam" id="TIGR00421">
    <property type="entry name" value="ubiX_pad"/>
    <property type="match status" value="1"/>
</dbReference>
<sequence length="173" mass="19189">MKALQLLRDQDVEVHLVVTKGAEVTRSMETDWQRQEITDLADEVHSISNLGASISSGSFKTLGMLIAPCSMNSLASIAHGLTGNLLTRAADVILKERRRLVLMVRETPLNLVHIRNMAAVTEMGGIVYPPVPAFYQKPQSVDEMVHHSVARALDLFDLDVGNLKRWGEKHHEA</sequence>
<accession>A0A1X1EXU3</accession>
<evidence type="ECO:0000259" key="5">
    <source>
        <dbReference type="Pfam" id="PF02441"/>
    </source>
</evidence>
<dbReference type="Gene3D" id="3.40.50.1950">
    <property type="entry name" value="Flavin prenyltransferase-like"/>
    <property type="match status" value="1"/>
</dbReference>
<dbReference type="EMBL" id="MLJI01000001">
    <property type="protein sequence ID" value="ORM94802.1"/>
    <property type="molecule type" value="Genomic_DNA"/>
</dbReference>
<evidence type="ECO:0000313" key="7">
    <source>
        <dbReference type="Proteomes" id="UP000193749"/>
    </source>
</evidence>
<keyword evidence="2" id="KW-0285">Flavoprotein</keyword>
<keyword evidence="4" id="KW-0808">Transferase</keyword>
<dbReference type="NCBIfam" id="NF004685">
    <property type="entry name" value="PRK06029.1"/>
    <property type="match status" value="1"/>
</dbReference>
<name>A0A1X1EXU3_PANCY</name>
<reference evidence="6 7" key="1">
    <citation type="journal article" date="2017" name="Antonie Van Leeuwenhoek">
        <title>Phylogenomic resolution of the bacterial genus Pantoea and its relationship with Erwinia and Tatumella.</title>
        <authorList>
            <person name="Palmer M."/>
            <person name="Steenkamp E.T."/>
            <person name="Coetzee M.P."/>
            <person name="Chan W.Y."/>
            <person name="van Zyl E."/>
            <person name="De Maayer P."/>
            <person name="Coutinho T.A."/>
            <person name="Blom J."/>
            <person name="Smits T.H."/>
            <person name="Duffy B."/>
            <person name="Venter S.N."/>
        </authorList>
    </citation>
    <scope>NUCLEOTIDE SEQUENCE [LARGE SCALE GENOMIC DNA]</scope>
    <source>
        <strain evidence="6 7">LMG 2657</strain>
    </source>
</reference>
<keyword evidence="7" id="KW-1185">Reference proteome</keyword>
<dbReference type="InterPro" id="IPR004507">
    <property type="entry name" value="UbiX-like"/>
</dbReference>
<dbReference type="GO" id="GO:0004659">
    <property type="term" value="F:prenyltransferase activity"/>
    <property type="evidence" value="ECO:0007669"/>
    <property type="project" value="UniProtKB-KW"/>
</dbReference>
<evidence type="ECO:0000256" key="2">
    <source>
        <dbReference type="ARBA" id="ARBA00022630"/>
    </source>
</evidence>
<dbReference type="PANTHER" id="PTHR43374">
    <property type="entry name" value="FLAVIN PRENYLTRANSFERASE"/>
    <property type="match status" value="1"/>
</dbReference>
<dbReference type="AlphaFoldDB" id="A0A1X1EXU3"/>
<dbReference type="InterPro" id="IPR003382">
    <property type="entry name" value="Flavoprotein"/>
</dbReference>
<dbReference type="Proteomes" id="UP000193749">
    <property type="component" value="Unassembled WGS sequence"/>
</dbReference>
<evidence type="ECO:0000256" key="1">
    <source>
        <dbReference type="ARBA" id="ARBA00022602"/>
    </source>
</evidence>
<dbReference type="SUPFAM" id="SSF52507">
    <property type="entry name" value="Homo-oligomeric flavin-containing Cys decarboxylases, HFCD"/>
    <property type="match status" value="1"/>
</dbReference>
<organism evidence="6 7">
    <name type="scientific">Pantoea cypripedii</name>
    <name type="common">Pectobacterium cypripedii</name>
    <name type="synonym">Erwinia cypripedii</name>
    <dbReference type="NCBI Taxonomy" id="55209"/>
    <lineage>
        <taxon>Bacteria</taxon>
        <taxon>Pseudomonadati</taxon>
        <taxon>Pseudomonadota</taxon>
        <taxon>Gammaproteobacteria</taxon>
        <taxon>Enterobacterales</taxon>
        <taxon>Erwiniaceae</taxon>
        <taxon>Pantoea</taxon>
    </lineage>
</organism>
<dbReference type="Pfam" id="PF02441">
    <property type="entry name" value="Flavoprotein"/>
    <property type="match status" value="1"/>
</dbReference>
<dbReference type="PANTHER" id="PTHR43374:SF1">
    <property type="entry name" value="FLAVIN PRENYLTRANSFERASE PAD1, MITOCHONDRIAL"/>
    <property type="match status" value="1"/>
</dbReference>
<feature type="domain" description="Flavoprotein" evidence="5">
    <location>
        <begin position="2"/>
        <end position="150"/>
    </location>
</feature>
<dbReference type="InterPro" id="IPR036551">
    <property type="entry name" value="Flavin_trans-like"/>
</dbReference>
<dbReference type="STRING" id="55209.HA50_16225"/>
<evidence type="ECO:0000256" key="3">
    <source>
        <dbReference type="ARBA" id="ARBA00022643"/>
    </source>
</evidence>
<keyword evidence="1" id="KW-0637">Prenyltransferase</keyword>